<dbReference type="WBParaSite" id="GPUH_0001182001-mRNA-1">
    <property type="protein sequence ID" value="GPUH_0001182001-mRNA-1"/>
    <property type="gene ID" value="GPUH_0001182001"/>
</dbReference>
<name>A0A183DSW5_9BILA</name>
<sequence>MRRKERRAEVMPNSGPLPCLRSKCRKERAYGLADGRAAGWLNAPQQRRWEGGEVHHTTAGTGTPSRLRATRS</sequence>
<feature type="region of interest" description="Disordered" evidence="1">
    <location>
        <begin position="50"/>
        <end position="72"/>
    </location>
</feature>
<dbReference type="Proteomes" id="UP000271098">
    <property type="component" value="Unassembled WGS sequence"/>
</dbReference>
<reference evidence="4" key="1">
    <citation type="submission" date="2016-06" db="UniProtKB">
        <authorList>
            <consortium name="WormBaseParasite"/>
        </authorList>
    </citation>
    <scope>IDENTIFICATION</scope>
</reference>
<proteinExistence type="predicted"/>
<dbReference type="EMBL" id="UYRT01078818">
    <property type="protein sequence ID" value="VDN19291.1"/>
    <property type="molecule type" value="Genomic_DNA"/>
</dbReference>
<organism evidence="4">
    <name type="scientific">Gongylonema pulchrum</name>
    <dbReference type="NCBI Taxonomy" id="637853"/>
    <lineage>
        <taxon>Eukaryota</taxon>
        <taxon>Metazoa</taxon>
        <taxon>Ecdysozoa</taxon>
        <taxon>Nematoda</taxon>
        <taxon>Chromadorea</taxon>
        <taxon>Rhabditida</taxon>
        <taxon>Spirurina</taxon>
        <taxon>Spiruromorpha</taxon>
        <taxon>Spiruroidea</taxon>
        <taxon>Gongylonematidae</taxon>
        <taxon>Gongylonema</taxon>
    </lineage>
</organism>
<keyword evidence="3" id="KW-1185">Reference proteome</keyword>
<accession>A0A183DSW5</accession>
<gene>
    <name evidence="2" type="ORF">GPUH_LOCUS11806</name>
</gene>
<reference evidence="2 3" key="2">
    <citation type="submission" date="2018-11" db="EMBL/GenBank/DDBJ databases">
        <authorList>
            <consortium name="Pathogen Informatics"/>
        </authorList>
    </citation>
    <scope>NUCLEOTIDE SEQUENCE [LARGE SCALE GENOMIC DNA]</scope>
</reference>
<evidence type="ECO:0000256" key="1">
    <source>
        <dbReference type="SAM" id="MobiDB-lite"/>
    </source>
</evidence>
<evidence type="ECO:0000313" key="4">
    <source>
        <dbReference type="WBParaSite" id="GPUH_0001182001-mRNA-1"/>
    </source>
</evidence>
<dbReference type="AlphaFoldDB" id="A0A183DSW5"/>
<evidence type="ECO:0000313" key="3">
    <source>
        <dbReference type="Proteomes" id="UP000271098"/>
    </source>
</evidence>
<protein>
    <submittedName>
        <fullName evidence="2 4">Uncharacterized protein</fullName>
    </submittedName>
</protein>
<evidence type="ECO:0000313" key="2">
    <source>
        <dbReference type="EMBL" id="VDN19291.1"/>
    </source>
</evidence>